<evidence type="ECO:0000313" key="4">
    <source>
        <dbReference type="EMBL" id="GBM78941.1"/>
    </source>
</evidence>
<comment type="caution">
    <text evidence="3">The sequence shown here is derived from an EMBL/GenBank/DDBJ whole genome shotgun (WGS) entry which is preliminary data.</text>
</comment>
<name>A0A4Y2IM76_ARAVE</name>
<dbReference type="Proteomes" id="UP000499080">
    <property type="component" value="Unassembled WGS sequence"/>
</dbReference>
<evidence type="ECO:0000256" key="1">
    <source>
        <dbReference type="SAM" id="MobiDB-lite"/>
    </source>
</evidence>
<feature type="signal peptide" evidence="2">
    <location>
        <begin position="1"/>
        <end position="26"/>
    </location>
</feature>
<feature type="chain" id="PRO_5036362097" evidence="2">
    <location>
        <begin position="27"/>
        <end position="193"/>
    </location>
</feature>
<accession>A0A4Y2IM76</accession>
<evidence type="ECO:0000256" key="2">
    <source>
        <dbReference type="SAM" id="SignalP"/>
    </source>
</evidence>
<keyword evidence="5" id="KW-1185">Reference proteome</keyword>
<dbReference type="EMBL" id="BGPR01107242">
    <property type="protein sequence ID" value="GBM78941.1"/>
    <property type="molecule type" value="Genomic_DNA"/>
</dbReference>
<evidence type="ECO:0000313" key="3">
    <source>
        <dbReference type="EMBL" id="GBM78923.1"/>
    </source>
</evidence>
<dbReference type="AlphaFoldDB" id="A0A4Y2IM76"/>
<proteinExistence type="predicted"/>
<sequence length="193" mass="21573">MGRRSVGVAMLGLVLWGLMAPEPFLAKLRQSNGNAVAMMGMEGWKSKDCQTRAKWFKETKRTGTPSFGNPTPPNYSNPVPPQRGRRHVQGRWVLAVNECRRMFGKFCSRGPSGLSEWLARQALYRLPQNPIQLKKIADEAPSDAWRDEATFRKVKAPPPTQRDVPGLVPRTILLNQAPPRSEKPAEDSSIPSK</sequence>
<keyword evidence="2" id="KW-0732">Signal</keyword>
<feature type="compositionally biased region" description="Pro residues" evidence="1">
    <location>
        <begin position="70"/>
        <end position="81"/>
    </location>
</feature>
<reference evidence="3 5" key="1">
    <citation type="journal article" date="2019" name="Sci. Rep.">
        <title>Orb-weaving spider Araneus ventricosus genome elucidates the spidroin gene catalogue.</title>
        <authorList>
            <person name="Kono N."/>
            <person name="Nakamura H."/>
            <person name="Ohtoshi R."/>
            <person name="Moran D.A.P."/>
            <person name="Shinohara A."/>
            <person name="Yoshida Y."/>
            <person name="Fujiwara M."/>
            <person name="Mori M."/>
            <person name="Tomita M."/>
            <person name="Arakawa K."/>
        </authorList>
    </citation>
    <scope>NUCLEOTIDE SEQUENCE [LARGE SCALE GENOMIC DNA]</scope>
</reference>
<protein>
    <submittedName>
        <fullName evidence="3">Uncharacterized protein</fullName>
    </submittedName>
</protein>
<evidence type="ECO:0000313" key="5">
    <source>
        <dbReference type="Proteomes" id="UP000499080"/>
    </source>
</evidence>
<feature type="region of interest" description="Disordered" evidence="1">
    <location>
        <begin position="151"/>
        <end position="193"/>
    </location>
</feature>
<gene>
    <name evidence="3" type="ORF">AVEN_258140_1</name>
    <name evidence="4" type="ORF">AVEN_26042_1</name>
</gene>
<organism evidence="3 5">
    <name type="scientific">Araneus ventricosus</name>
    <name type="common">Orbweaver spider</name>
    <name type="synonym">Epeira ventricosa</name>
    <dbReference type="NCBI Taxonomy" id="182803"/>
    <lineage>
        <taxon>Eukaryota</taxon>
        <taxon>Metazoa</taxon>
        <taxon>Ecdysozoa</taxon>
        <taxon>Arthropoda</taxon>
        <taxon>Chelicerata</taxon>
        <taxon>Arachnida</taxon>
        <taxon>Araneae</taxon>
        <taxon>Araneomorphae</taxon>
        <taxon>Entelegynae</taxon>
        <taxon>Araneoidea</taxon>
        <taxon>Araneidae</taxon>
        <taxon>Araneus</taxon>
    </lineage>
</organism>
<dbReference type="EMBL" id="BGPR01107238">
    <property type="protein sequence ID" value="GBM78923.1"/>
    <property type="molecule type" value="Genomic_DNA"/>
</dbReference>
<feature type="region of interest" description="Disordered" evidence="1">
    <location>
        <begin position="60"/>
        <end position="86"/>
    </location>
</feature>